<dbReference type="EMBL" id="BAQD01000026">
    <property type="protein sequence ID" value="GBQ07364.1"/>
    <property type="molecule type" value="Genomic_DNA"/>
</dbReference>
<reference evidence="2" key="1">
    <citation type="submission" date="2013-04" db="EMBL/GenBank/DDBJ databases">
        <title>The genome sequencing project of 58 acetic acid bacteria.</title>
        <authorList>
            <person name="Okamoto-Kainuma A."/>
            <person name="Ishikawa M."/>
            <person name="Umino S."/>
            <person name="Koizumi Y."/>
            <person name="Shiwa Y."/>
            <person name="Yoshikawa H."/>
            <person name="Matsutani M."/>
            <person name="Matsushita K."/>
        </authorList>
    </citation>
    <scope>NUCLEOTIDE SEQUENCE</scope>
    <source>
        <strain evidence="2">DSM 15669</strain>
    </source>
</reference>
<keyword evidence="3" id="KW-1185">Reference proteome</keyword>
<name>A0ABQ0NZL7_9PROT</name>
<dbReference type="InterPro" id="IPR025579">
    <property type="entry name" value="DUF4357"/>
</dbReference>
<gene>
    <name evidence="2" type="ORF">AA15669_1342</name>
</gene>
<comment type="caution">
    <text evidence="2">The sequence shown here is derived from an EMBL/GenBank/DDBJ whole genome shotgun (WGS) entry which is preliminary data.</text>
</comment>
<dbReference type="CDD" id="cd10447">
    <property type="entry name" value="GIY-YIG_unchar_2"/>
    <property type="match status" value="1"/>
</dbReference>
<protein>
    <recommendedName>
        <fullName evidence="1">DUF4357 domain-containing protein</fullName>
    </recommendedName>
</protein>
<dbReference type="Proteomes" id="UP001062901">
    <property type="component" value="Unassembled WGS sequence"/>
</dbReference>
<organism evidence="2 3">
    <name type="scientific">Saccharibacter floricola DSM 15669</name>
    <dbReference type="NCBI Taxonomy" id="1123227"/>
    <lineage>
        <taxon>Bacteria</taxon>
        <taxon>Pseudomonadati</taxon>
        <taxon>Pseudomonadota</taxon>
        <taxon>Alphaproteobacteria</taxon>
        <taxon>Acetobacterales</taxon>
        <taxon>Acetobacteraceae</taxon>
        <taxon>Saccharibacter</taxon>
    </lineage>
</organism>
<dbReference type="Pfam" id="PF14267">
    <property type="entry name" value="DUF4357"/>
    <property type="match status" value="1"/>
</dbReference>
<evidence type="ECO:0000313" key="3">
    <source>
        <dbReference type="Proteomes" id="UP001062901"/>
    </source>
</evidence>
<proteinExistence type="predicted"/>
<evidence type="ECO:0000259" key="1">
    <source>
        <dbReference type="Pfam" id="PF14267"/>
    </source>
</evidence>
<accession>A0ABQ0NZL7</accession>
<feature type="domain" description="DUF4357" evidence="1">
    <location>
        <begin position="245"/>
        <end position="291"/>
    </location>
</feature>
<dbReference type="RefSeq" id="WP_018981235.1">
    <property type="nucleotide sequence ID" value="NZ_BAQD01000026.1"/>
</dbReference>
<evidence type="ECO:0000313" key="2">
    <source>
        <dbReference type="EMBL" id="GBQ07364.1"/>
    </source>
</evidence>
<sequence>MGVNKRSLELFYIDGRPDGLLTAEIFDWTGHVLVVPRLRLKEALVRSETAHAGVYLLLGENEQGRLRAYIGEAEELRTRLGQHARADDKQWWEKAVLVTTTNNQLHKAYGRYLEARLIEQAQKVQRALLENNTSPSVPVLREAERANMEGFLDNLFMVLPAVRVDMFIENARPAGSTLHQQPVLPQYLENELTDDQLSRFELNYRKYHIRATAVLQDGNFVVEAGSEAYPQWKGDKNSSYSHRHEELSRNGVLKQDGQKAIFVTDYVCSSTSEAAAIVKGRSAAGPTSWRLVGTHTSYKEWEAQRLEEDAVSVASSE</sequence>